<dbReference type="CDD" id="cd23787">
    <property type="entry name" value="RWD_CSM1"/>
    <property type="match status" value="1"/>
</dbReference>
<dbReference type="Pfam" id="PF12539">
    <property type="entry name" value="Csm1"/>
    <property type="match status" value="1"/>
</dbReference>
<feature type="coiled-coil region" evidence="1">
    <location>
        <begin position="169"/>
        <end position="232"/>
    </location>
</feature>
<evidence type="ECO:0000313" key="4">
    <source>
        <dbReference type="EMBL" id="KAG2224878.1"/>
    </source>
</evidence>
<dbReference type="PANTHER" id="PTHR28006:SF1">
    <property type="entry name" value="MONOPOLIN COMPLEX SUBUNIT CSM1"/>
    <property type="match status" value="1"/>
</dbReference>
<dbReference type="GO" id="GO:1990644">
    <property type="term" value="F:microtubule site clamp"/>
    <property type="evidence" value="ECO:0007669"/>
    <property type="project" value="TreeGrafter"/>
</dbReference>
<dbReference type="InterPro" id="IPR020981">
    <property type="entry name" value="Csm1/Pcs1_C"/>
</dbReference>
<feature type="compositionally biased region" description="Acidic residues" evidence="2">
    <location>
        <begin position="76"/>
        <end position="86"/>
    </location>
</feature>
<evidence type="ECO:0000256" key="1">
    <source>
        <dbReference type="SAM" id="Coils"/>
    </source>
</evidence>
<dbReference type="AlphaFoldDB" id="A0A8H7SBA0"/>
<keyword evidence="1" id="KW-0175">Coiled coil</keyword>
<dbReference type="InterPro" id="IPR038608">
    <property type="entry name" value="Csm1/Pcs1_C_sf"/>
</dbReference>
<dbReference type="GO" id="GO:0034506">
    <property type="term" value="C:chromosome, centromeric core domain"/>
    <property type="evidence" value="ECO:0007669"/>
    <property type="project" value="TreeGrafter"/>
</dbReference>
<evidence type="ECO:0000259" key="3">
    <source>
        <dbReference type="Pfam" id="PF12539"/>
    </source>
</evidence>
<dbReference type="GO" id="GO:0005730">
    <property type="term" value="C:nucleolus"/>
    <property type="evidence" value="ECO:0007669"/>
    <property type="project" value="TreeGrafter"/>
</dbReference>
<evidence type="ECO:0000313" key="5">
    <source>
        <dbReference type="Proteomes" id="UP000646827"/>
    </source>
</evidence>
<dbReference type="GO" id="GO:0072686">
    <property type="term" value="C:mitotic spindle"/>
    <property type="evidence" value="ECO:0007669"/>
    <property type="project" value="TreeGrafter"/>
</dbReference>
<feature type="region of interest" description="Disordered" evidence="2">
    <location>
        <begin position="1"/>
        <end position="33"/>
    </location>
</feature>
<evidence type="ECO:0000256" key="2">
    <source>
        <dbReference type="SAM" id="MobiDB-lite"/>
    </source>
</evidence>
<feature type="region of interest" description="Disordered" evidence="2">
    <location>
        <begin position="54"/>
        <end position="119"/>
    </location>
</feature>
<accession>A0A8H7SBA0</accession>
<dbReference type="Gene3D" id="3.90.1150.80">
    <property type="match status" value="1"/>
</dbReference>
<dbReference type="GO" id="GO:0045144">
    <property type="term" value="P:meiotic sister chromatid segregation"/>
    <property type="evidence" value="ECO:0007669"/>
    <property type="project" value="TreeGrafter"/>
</dbReference>
<dbReference type="EMBL" id="JAEPRB010000036">
    <property type="protein sequence ID" value="KAG2224878.1"/>
    <property type="molecule type" value="Genomic_DNA"/>
</dbReference>
<keyword evidence="5" id="KW-1185">Reference proteome</keyword>
<sequence>MYNRSQPPPNYSQGPSSPPISGRTRARTHQQQQGLILDELDELPEKININNIDDSFQDSTYVPKRKHKRTSSNAYLDDDEDEDNDNELGYLSSKRRDRSSASIAKDKKYNNSVPGRSSYTREHELEQQLIDLQNQFNELKDVRLTEPEELCQLYRDVTKRQKEARDVIIESLQGELDGKERENKELKKENQELKNDALQQQQRMRQGWDTEKEQLIAKTAVLEAQVAHLKAERQEYSLSQFIPSNDKYKHFLETYEDLSGMFVTDVKQTNDGYTYNCIQNGSHGTIQFKLHRQDTRNSREFKYQPILDPKRDSELLSHLPAKMTRDIEFGQDRASAFHCKLTYALLKQKKSE</sequence>
<comment type="caution">
    <text evidence="4">The sequence shown here is derived from an EMBL/GenBank/DDBJ whole genome shotgun (WGS) entry which is preliminary data.</text>
</comment>
<name>A0A8H7SBA0_9FUNG</name>
<feature type="domain" description="Monopolin complex subunit Csm1/Pcs1 C-terminal" evidence="3">
    <location>
        <begin position="252"/>
        <end position="331"/>
    </location>
</feature>
<dbReference type="InterPro" id="IPR040349">
    <property type="entry name" value="Csm1/Pcs1"/>
</dbReference>
<dbReference type="PANTHER" id="PTHR28006">
    <property type="entry name" value="MONOPOLIN COMPLEX SUBUNIT CSM1"/>
    <property type="match status" value="1"/>
</dbReference>
<dbReference type="OrthoDB" id="2431049at2759"/>
<feature type="compositionally biased region" description="Pro residues" evidence="2">
    <location>
        <begin position="1"/>
        <end position="10"/>
    </location>
</feature>
<dbReference type="Proteomes" id="UP000646827">
    <property type="component" value="Unassembled WGS sequence"/>
</dbReference>
<reference evidence="4 5" key="1">
    <citation type="submission" date="2020-12" db="EMBL/GenBank/DDBJ databases">
        <title>Metabolic potential, ecology and presence of endohyphal bacteria is reflected in genomic diversity of Mucoromycotina.</title>
        <authorList>
            <person name="Muszewska A."/>
            <person name="Okrasinska A."/>
            <person name="Steczkiewicz K."/>
            <person name="Drgas O."/>
            <person name="Orlowska M."/>
            <person name="Perlinska-Lenart U."/>
            <person name="Aleksandrzak-Piekarczyk T."/>
            <person name="Szatraj K."/>
            <person name="Zielenkiewicz U."/>
            <person name="Pilsyk S."/>
            <person name="Malc E."/>
            <person name="Mieczkowski P."/>
            <person name="Kruszewska J.S."/>
            <person name="Biernat P."/>
            <person name="Pawlowska J."/>
        </authorList>
    </citation>
    <scope>NUCLEOTIDE SEQUENCE [LARGE SCALE GENOMIC DNA]</scope>
    <source>
        <strain evidence="4 5">CBS 142.35</strain>
    </source>
</reference>
<dbReference type="GO" id="GO:0033551">
    <property type="term" value="C:monopolin complex"/>
    <property type="evidence" value="ECO:0007669"/>
    <property type="project" value="InterPro"/>
</dbReference>
<gene>
    <name evidence="4" type="ORF">INT45_008060</name>
</gene>
<dbReference type="GO" id="GO:0051315">
    <property type="term" value="P:attachment of mitotic spindle microtubules to kinetochore"/>
    <property type="evidence" value="ECO:0007669"/>
    <property type="project" value="TreeGrafter"/>
</dbReference>
<proteinExistence type="predicted"/>
<protein>
    <recommendedName>
        <fullName evidence="3">Monopolin complex subunit Csm1/Pcs1 C-terminal domain-containing protein</fullName>
    </recommendedName>
</protein>
<organism evidence="4 5">
    <name type="scientific">Circinella minor</name>
    <dbReference type="NCBI Taxonomy" id="1195481"/>
    <lineage>
        <taxon>Eukaryota</taxon>
        <taxon>Fungi</taxon>
        <taxon>Fungi incertae sedis</taxon>
        <taxon>Mucoromycota</taxon>
        <taxon>Mucoromycotina</taxon>
        <taxon>Mucoromycetes</taxon>
        <taxon>Mucorales</taxon>
        <taxon>Lichtheimiaceae</taxon>
        <taxon>Circinella</taxon>
    </lineage>
</organism>